<accession>D8TD16</accession>
<dbReference type="InParanoid" id="D8TD16"/>
<dbReference type="Proteomes" id="UP000001514">
    <property type="component" value="Unassembled WGS sequence"/>
</dbReference>
<organism evidence="2">
    <name type="scientific">Selaginella moellendorffii</name>
    <name type="common">Spikemoss</name>
    <dbReference type="NCBI Taxonomy" id="88036"/>
    <lineage>
        <taxon>Eukaryota</taxon>
        <taxon>Viridiplantae</taxon>
        <taxon>Streptophyta</taxon>
        <taxon>Embryophyta</taxon>
        <taxon>Tracheophyta</taxon>
        <taxon>Lycopodiopsida</taxon>
        <taxon>Selaginellales</taxon>
        <taxon>Selaginellaceae</taxon>
        <taxon>Selaginella</taxon>
    </lineage>
</organism>
<name>D8TD16_SELML</name>
<evidence type="ECO:0000313" key="1">
    <source>
        <dbReference type="EMBL" id="EFJ05443.1"/>
    </source>
</evidence>
<gene>
    <name evidence="1" type="ORF">SELMODRAFT_431555</name>
</gene>
<keyword evidence="2" id="KW-1185">Reference proteome</keyword>
<proteinExistence type="predicted"/>
<protein>
    <submittedName>
        <fullName evidence="1">Uncharacterized protein</fullName>
    </submittedName>
</protein>
<reference evidence="1 2" key="1">
    <citation type="journal article" date="2011" name="Science">
        <title>The Selaginella genome identifies genetic changes associated with the evolution of vascular plants.</title>
        <authorList>
            <person name="Banks J.A."/>
            <person name="Nishiyama T."/>
            <person name="Hasebe M."/>
            <person name="Bowman J.L."/>
            <person name="Gribskov M."/>
            <person name="dePamphilis C."/>
            <person name="Albert V.A."/>
            <person name="Aono N."/>
            <person name="Aoyama T."/>
            <person name="Ambrose B.A."/>
            <person name="Ashton N.W."/>
            <person name="Axtell M.J."/>
            <person name="Barker E."/>
            <person name="Barker M.S."/>
            <person name="Bennetzen J.L."/>
            <person name="Bonawitz N.D."/>
            <person name="Chapple C."/>
            <person name="Cheng C."/>
            <person name="Correa L.G."/>
            <person name="Dacre M."/>
            <person name="DeBarry J."/>
            <person name="Dreyer I."/>
            <person name="Elias M."/>
            <person name="Engstrom E.M."/>
            <person name="Estelle M."/>
            <person name="Feng L."/>
            <person name="Finet C."/>
            <person name="Floyd S.K."/>
            <person name="Frommer W.B."/>
            <person name="Fujita T."/>
            <person name="Gramzow L."/>
            <person name="Gutensohn M."/>
            <person name="Harholt J."/>
            <person name="Hattori M."/>
            <person name="Heyl A."/>
            <person name="Hirai T."/>
            <person name="Hiwatashi Y."/>
            <person name="Ishikawa M."/>
            <person name="Iwata M."/>
            <person name="Karol K.G."/>
            <person name="Koehler B."/>
            <person name="Kolukisaoglu U."/>
            <person name="Kubo M."/>
            <person name="Kurata T."/>
            <person name="Lalonde S."/>
            <person name="Li K."/>
            <person name="Li Y."/>
            <person name="Litt A."/>
            <person name="Lyons E."/>
            <person name="Manning G."/>
            <person name="Maruyama T."/>
            <person name="Michael T.P."/>
            <person name="Mikami K."/>
            <person name="Miyazaki S."/>
            <person name="Morinaga S."/>
            <person name="Murata T."/>
            <person name="Mueller-Roeber B."/>
            <person name="Nelson D.R."/>
            <person name="Obara M."/>
            <person name="Oguri Y."/>
            <person name="Olmstead R.G."/>
            <person name="Onodera N."/>
            <person name="Petersen B.L."/>
            <person name="Pils B."/>
            <person name="Prigge M."/>
            <person name="Rensing S.A."/>
            <person name="Riano-Pachon D.M."/>
            <person name="Roberts A.W."/>
            <person name="Sato Y."/>
            <person name="Scheller H.V."/>
            <person name="Schulz B."/>
            <person name="Schulz C."/>
            <person name="Shakirov E.V."/>
            <person name="Shibagaki N."/>
            <person name="Shinohara N."/>
            <person name="Shippen D.E."/>
            <person name="Soerensen I."/>
            <person name="Sotooka R."/>
            <person name="Sugimoto N."/>
            <person name="Sugita M."/>
            <person name="Sumikawa N."/>
            <person name="Tanurdzic M."/>
            <person name="Theissen G."/>
            <person name="Ulvskov P."/>
            <person name="Wakazuki S."/>
            <person name="Weng J.K."/>
            <person name="Willats W.W."/>
            <person name="Wipf D."/>
            <person name="Wolf P.G."/>
            <person name="Yang L."/>
            <person name="Zimmer A.D."/>
            <person name="Zhu Q."/>
            <person name="Mitros T."/>
            <person name="Hellsten U."/>
            <person name="Loque D."/>
            <person name="Otillar R."/>
            <person name="Salamov A."/>
            <person name="Schmutz J."/>
            <person name="Shapiro H."/>
            <person name="Lindquist E."/>
            <person name="Lucas S."/>
            <person name="Rokhsar D."/>
            <person name="Grigoriev I.V."/>
        </authorList>
    </citation>
    <scope>NUCLEOTIDE SEQUENCE [LARGE SCALE GENOMIC DNA]</scope>
</reference>
<evidence type="ECO:0000313" key="2">
    <source>
        <dbReference type="Proteomes" id="UP000001514"/>
    </source>
</evidence>
<sequence length="286" mass="32956">MESRDFWDHYKFMESDVEERALVVGRKNLEKYLEELKARHCEVSIKQPLEEDTFGMSDRDFKEEVEEDVDEDEAKLSRLTSRLKCSSCGGDWWICGLEKERVTPRRVESNAAVSNLDFRINTTQRIGLGLVLERSTRHIVTFITFVSVIFNCTYNSNSLLEKVVIATNKYFKPPGLLSRFDRLALKQSGIDNEIYVNISYSSNLGKMSMTHVLELPLHSDLPCLTSIINRVLTTEVLLINLVAKTYEELIELLKDLLVVGRMKRETPWKMIIPRSLPIIYSPLLCG</sequence>
<dbReference type="KEGG" id="smo:SELMODRAFT_431555"/>
<dbReference type="EMBL" id="GL377724">
    <property type="protein sequence ID" value="EFJ05443.1"/>
    <property type="molecule type" value="Genomic_DNA"/>
</dbReference>
<dbReference type="AlphaFoldDB" id="D8TD16"/>
<dbReference type="Gramene" id="EFJ05443">
    <property type="protein sequence ID" value="EFJ05443"/>
    <property type="gene ID" value="SELMODRAFT_431555"/>
</dbReference>
<dbReference type="HOGENOM" id="CLU_974542_0_0_1"/>